<keyword evidence="1" id="KW-0812">Transmembrane</keyword>
<feature type="non-terminal residue" evidence="3">
    <location>
        <position position="1"/>
    </location>
</feature>
<evidence type="ECO:0000259" key="2">
    <source>
        <dbReference type="PROSITE" id="PS50181"/>
    </source>
</evidence>
<protein>
    <recommendedName>
        <fullName evidence="2">F-box domain-containing protein</fullName>
    </recommendedName>
</protein>
<dbReference type="EMBL" id="BTRK01000001">
    <property type="protein sequence ID" value="GMR30348.1"/>
    <property type="molecule type" value="Genomic_DNA"/>
</dbReference>
<feature type="domain" description="F-box" evidence="2">
    <location>
        <begin position="44"/>
        <end position="69"/>
    </location>
</feature>
<reference evidence="4" key="1">
    <citation type="submission" date="2022-10" db="EMBL/GenBank/DDBJ databases">
        <title>Genome assembly of Pristionchus species.</title>
        <authorList>
            <person name="Yoshida K."/>
            <person name="Sommer R.J."/>
        </authorList>
    </citation>
    <scope>NUCLEOTIDE SEQUENCE [LARGE SCALE GENOMIC DNA]</scope>
    <source>
        <strain evidence="4">RS5460</strain>
    </source>
</reference>
<dbReference type="InterPro" id="IPR001810">
    <property type="entry name" value="F-box_dom"/>
</dbReference>
<comment type="caution">
    <text evidence="3">The sequence shown here is derived from an EMBL/GenBank/DDBJ whole genome shotgun (WGS) entry which is preliminary data.</text>
</comment>
<keyword evidence="4" id="KW-1185">Reference proteome</keyword>
<gene>
    <name evidence="3" type="ORF">PMAYCL1PPCAC_00543</name>
</gene>
<evidence type="ECO:0000256" key="1">
    <source>
        <dbReference type="SAM" id="Phobius"/>
    </source>
</evidence>
<feature type="transmembrane region" description="Helical" evidence="1">
    <location>
        <begin position="195"/>
        <end position="214"/>
    </location>
</feature>
<feature type="transmembrane region" description="Helical" evidence="1">
    <location>
        <begin position="155"/>
        <end position="174"/>
    </location>
</feature>
<dbReference type="PROSITE" id="PS50181">
    <property type="entry name" value="FBOX"/>
    <property type="match status" value="1"/>
</dbReference>
<proteinExistence type="predicted"/>
<dbReference type="SUPFAM" id="SSF81383">
    <property type="entry name" value="F-box domain"/>
    <property type="match status" value="1"/>
</dbReference>
<accession>A0AAN5BYW1</accession>
<dbReference type="Proteomes" id="UP001328107">
    <property type="component" value="Unassembled WGS sequence"/>
</dbReference>
<dbReference type="CDD" id="cd09917">
    <property type="entry name" value="F-box_SF"/>
    <property type="match status" value="1"/>
</dbReference>
<dbReference type="SMART" id="SM00256">
    <property type="entry name" value="FBOX"/>
    <property type="match status" value="1"/>
</dbReference>
<evidence type="ECO:0000313" key="3">
    <source>
        <dbReference type="EMBL" id="GMR30348.1"/>
    </source>
</evidence>
<sequence>TIFDDPHIDLTTKPVLEQMRQMNLNRLPVQIGDNVEVDGEYEDYFPFLVLPNELISDVLSYLSPKDRLKSRVNKRLNEIEANSKYFVKELNIVEEDKLFWGSSSASFESATQYYSIRKELISASQDSSRAEKSRYSRRLKMGRKFIASSMEISRFPSLVLTFGTVLSFSNCTKLRDLWKKQIGSRDGLESESIHILIKFFLTSFCIMCVVISFSL</sequence>
<dbReference type="InterPro" id="IPR036047">
    <property type="entry name" value="F-box-like_dom_sf"/>
</dbReference>
<evidence type="ECO:0000313" key="4">
    <source>
        <dbReference type="Proteomes" id="UP001328107"/>
    </source>
</evidence>
<name>A0AAN5BYW1_9BILA</name>
<organism evidence="3 4">
    <name type="scientific">Pristionchus mayeri</name>
    <dbReference type="NCBI Taxonomy" id="1317129"/>
    <lineage>
        <taxon>Eukaryota</taxon>
        <taxon>Metazoa</taxon>
        <taxon>Ecdysozoa</taxon>
        <taxon>Nematoda</taxon>
        <taxon>Chromadorea</taxon>
        <taxon>Rhabditida</taxon>
        <taxon>Rhabditina</taxon>
        <taxon>Diplogasteromorpha</taxon>
        <taxon>Diplogasteroidea</taxon>
        <taxon>Neodiplogasteridae</taxon>
        <taxon>Pristionchus</taxon>
    </lineage>
</organism>
<keyword evidence="1" id="KW-0472">Membrane</keyword>
<dbReference type="AlphaFoldDB" id="A0AAN5BYW1"/>
<keyword evidence="1" id="KW-1133">Transmembrane helix</keyword>